<keyword evidence="8" id="KW-1185">Reference proteome</keyword>
<evidence type="ECO:0000256" key="1">
    <source>
        <dbReference type="ARBA" id="ARBA00010164"/>
    </source>
</evidence>
<dbReference type="RefSeq" id="WP_337332724.1">
    <property type="nucleotide sequence ID" value="NZ_JBBDGM010000010.1"/>
</dbReference>
<evidence type="ECO:0000256" key="2">
    <source>
        <dbReference type="ARBA" id="ARBA00022679"/>
    </source>
</evidence>
<dbReference type="Proteomes" id="UP001371224">
    <property type="component" value="Unassembled WGS sequence"/>
</dbReference>
<evidence type="ECO:0000256" key="3">
    <source>
        <dbReference type="ARBA" id="ARBA00022777"/>
    </source>
</evidence>
<sequence>MAELAVGLYDVEIGALLGERDEFIFVASPEAIERFGIGSTQLSIAVPLFEHSSRKNDLQERNFFEELLSEGAVRAQLASNARLDSTNTMALLARYGRDVAGALQIWDPTDPAEPRTPEARPVTDTAIVAMFDDVGTNPLGNKGRRRLSSLAGVQDKVLLAYVDGVWAEPLDGYPSTHILKPQSGRFRSLIFDEEYGSRFTRGLRLADFDTRIQTFDGRSALVIERYDREDGGRIHQEDFNQVLGYRGDAKYEQRPGDGRLRAIAATLREHATVSEVRTLVRMLTMSTALGNLDMHSKNISLLHAPGGEIRLAPQYDVVPQLHMDLDDDVALLVNGKSGYFDIDGEDLLAEVGSWGLRNARTLIADALEETHAIAEAEQPLPGADPSLVGMITRQTQRLLDTLPMTTARQRARQTPQRPDRVFPQRNAPGGWGGPVG</sequence>
<feature type="domain" description="HipA-like C-terminal" evidence="5">
    <location>
        <begin position="148"/>
        <end position="346"/>
    </location>
</feature>
<evidence type="ECO:0000259" key="5">
    <source>
        <dbReference type="Pfam" id="PF07804"/>
    </source>
</evidence>
<feature type="compositionally biased region" description="Low complexity" evidence="4">
    <location>
        <begin position="405"/>
        <end position="416"/>
    </location>
</feature>
<dbReference type="Pfam" id="PF07804">
    <property type="entry name" value="HipA_C"/>
    <property type="match status" value="1"/>
</dbReference>
<reference evidence="7 8" key="1">
    <citation type="submission" date="2024-02" db="EMBL/GenBank/DDBJ databases">
        <authorList>
            <person name="Saticioglu I.B."/>
        </authorList>
    </citation>
    <scope>NUCLEOTIDE SEQUENCE [LARGE SCALE GENOMIC DNA]</scope>
    <source>
        <strain evidence="7 8">Mu-80</strain>
    </source>
</reference>
<comment type="caution">
    <text evidence="7">The sequence shown here is derived from an EMBL/GenBank/DDBJ whole genome shotgun (WGS) entry which is preliminary data.</text>
</comment>
<protein>
    <submittedName>
        <fullName evidence="7">HipA domain-containing protein</fullName>
    </submittedName>
</protein>
<gene>
    <name evidence="7" type="ORF">WDU99_12140</name>
</gene>
<accession>A0ABU8LD19</accession>
<evidence type="ECO:0000313" key="7">
    <source>
        <dbReference type="EMBL" id="MEJ1089063.1"/>
    </source>
</evidence>
<evidence type="ECO:0000259" key="6">
    <source>
        <dbReference type="Pfam" id="PF13657"/>
    </source>
</evidence>
<comment type="similarity">
    <text evidence="1">Belongs to the HipA Ser/Thr kinase family.</text>
</comment>
<dbReference type="InterPro" id="IPR012893">
    <property type="entry name" value="HipA-like_C"/>
</dbReference>
<evidence type="ECO:0000256" key="4">
    <source>
        <dbReference type="SAM" id="MobiDB-lite"/>
    </source>
</evidence>
<dbReference type="EMBL" id="JBBDGM010000010">
    <property type="protein sequence ID" value="MEJ1089063.1"/>
    <property type="molecule type" value="Genomic_DNA"/>
</dbReference>
<dbReference type="Pfam" id="PF13657">
    <property type="entry name" value="Couple_hipA"/>
    <property type="match status" value="1"/>
</dbReference>
<proteinExistence type="inferred from homology"/>
<evidence type="ECO:0000313" key="8">
    <source>
        <dbReference type="Proteomes" id="UP001371224"/>
    </source>
</evidence>
<dbReference type="InterPro" id="IPR017508">
    <property type="entry name" value="HipA_N1"/>
</dbReference>
<dbReference type="NCBIfam" id="TIGR03071">
    <property type="entry name" value="couple_hipA"/>
    <property type="match status" value="1"/>
</dbReference>
<name>A0ABU8LD19_9MICO</name>
<dbReference type="PANTHER" id="PTHR37419:SF1">
    <property type="entry name" value="SERINE_THREONINE-PROTEIN KINASE TOXIN HIPA"/>
    <property type="match status" value="1"/>
</dbReference>
<feature type="domain" description="HipA N-terminal subdomain 1" evidence="6">
    <location>
        <begin position="4"/>
        <end position="105"/>
    </location>
</feature>
<feature type="region of interest" description="Disordered" evidence="4">
    <location>
        <begin position="401"/>
        <end position="436"/>
    </location>
</feature>
<organism evidence="7 8">
    <name type="scientific">Microbacterium bandirmense</name>
    <dbReference type="NCBI Taxonomy" id="3122050"/>
    <lineage>
        <taxon>Bacteria</taxon>
        <taxon>Bacillati</taxon>
        <taxon>Actinomycetota</taxon>
        <taxon>Actinomycetes</taxon>
        <taxon>Micrococcales</taxon>
        <taxon>Microbacteriaceae</taxon>
        <taxon>Microbacterium</taxon>
    </lineage>
</organism>
<keyword evidence="2" id="KW-0808">Transferase</keyword>
<keyword evidence="3" id="KW-0418">Kinase</keyword>
<dbReference type="InterPro" id="IPR052028">
    <property type="entry name" value="HipA_Ser/Thr_kinase"/>
</dbReference>
<dbReference type="PANTHER" id="PTHR37419">
    <property type="entry name" value="SERINE/THREONINE-PROTEIN KINASE TOXIN HIPA"/>
    <property type="match status" value="1"/>
</dbReference>